<feature type="transmembrane region" description="Helical" evidence="1">
    <location>
        <begin position="30"/>
        <end position="53"/>
    </location>
</feature>
<dbReference type="Proteomes" id="UP000319094">
    <property type="component" value="Unassembled WGS sequence"/>
</dbReference>
<dbReference type="AlphaFoldDB" id="A0A542XYF6"/>
<dbReference type="RefSeq" id="WP_211359208.1">
    <property type="nucleotide sequence ID" value="NZ_BAAAUY010000018.1"/>
</dbReference>
<keyword evidence="1" id="KW-0472">Membrane</keyword>
<feature type="domain" description="D-alanyl-D-alanine carboxypeptidase-like core" evidence="2">
    <location>
        <begin position="102"/>
        <end position="179"/>
    </location>
</feature>
<dbReference type="GO" id="GO:0004180">
    <property type="term" value="F:carboxypeptidase activity"/>
    <property type="evidence" value="ECO:0007669"/>
    <property type="project" value="UniProtKB-KW"/>
</dbReference>
<evidence type="ECO:0000313" key="4">
    <source>
        <dbReference type="Proteomes" id="UP000319094"/>
    </source>
</evidence>
<name>A0A542XYF6_9MICO</name>
<keyword evidence="1" id="KW-0812">Transmembrane</keyword>
<keyword evidence="4" id="KW-1185">Reference proteome</keyword>
<dbReference type="EMBL" id="VFON01000002">
    <property type="protein sequence ID" value="TQL40869.1"/>
    <property type="molecule type" value="Genomic_DNA"/>
</dbReference>
<evidence type="ECO:0000313" key="3">
    <source>
        <dbReference type="EMBL" id="TQL40869.1"/>
    </source>
</evidence>
<dbReference type="Pfam" id="PF02557">
    <property type="entry name" value="VanY"/>
    <property type="match status" value="1"/>
</dbReference>
<dbReference type="InterPro" id="IPR003709">
    <property type="entry name" value="VanY-like_core_dom"/>
</dbReference>
<gene>
    <name evidence="3" type="ORF">FB468_3395</name>
</gene>
<dbReference type="CDD" id="cd14846">
    <property type="entry name" value="Peptidase_M15_like"/>
    <property type="match status" value="1"/>
</dbReference>
<keyword evidence="3" id="KW-0378">Hydrolase</keyword>
<reference evidence="3 4" key="1">
    <citation type="submission" date="2019-06" db="EMBL/GenBank/DDBJ databases">
        <title>Sequencing the genomes of 1000 actinobacteria strains.</title>
        <authorList>
            <person name="Klenk H.-P."/>
        </authorList>
    </citation>
    <scope>NUCLEOTIDE SEQUENCE [LARGE SCALE GENOMIC DNA]</scope>
    <source>
        <strain evidence="3 4">DSM 8803</strain>
    </source>
</reference>
<evidence type="ECO:0000259" key="2">
    <source>
        <dbReference type="Pfam" id="PF02557"/>
    </source>
</evidence>
<keyword evidence="3" id="KW-0645">Protease</keyword>
<dbReference type="Gene3D" id="3.30.1380.10">
    <property type="match status" value="1"/>
</dbReference>
<dbReference type="InterPro" id="IPR009045">
    <property type="entry name" value="Zn_M74/Hedgehog-like"/>
</dbReference>
<proteinExistence type="predicted"/>
<keyword evidence="3" id="KW-0121">Carboxypeptidase</keyword>
<organism evidence="3 4">
    <name type="scientific">Leucobacter komagatae</name>
    <dbReference type="NCBI Taxonomy" id="55969"/>
    <lineage>
        <taxon>Bacteria</taxon>
        <taxon>Bacillati</taxon>
        <taxon>Actinomycetota</taxon>
        <taxon>Actinomycetes</taxon>
        <taxon>Micrococcales</taxon>
        <taxon>Microbacteriaceae</taxon>
        <taxon>Leucobacter</taxon>
    </lineage>
</organism>
<protein>
    <submittedName>
        <fullName evidence="3">D-alanyl-D-alanine carboxypeptidase-like protein</fullName>
    </submittedName>
</protein>
<comment type="caution">
    <text evidence="3">The sequence shown here is derived from an EMBL/GenBank/DDBJ whole genome shotgun (WGS) entry which is preliminary data.</text>
</comment>
<evidence type="ECO:0000256" key="1">
    <source>
        <dbReference type="SAM" id="Phobius"/>
    </source>
</evidence>
<sequence>MTRLPRETYVSPKQHGFPYPSSAVQRRRRAVAISAAVVAAAGIAVAVVVALMASVTSLPGIASANDAGPLGNAAAPADGETGAIDMYEPISPFDDGHPAVARLDPALRDAIQAAATDAEADGIVIELTSGWRSSDYQALLLRDAIDDYGSEEAAREFVSTPEASNHVTGQAVDIARVDPALWIEQYGNAYGLCRVFANESWHFELATTPGGECPPMLSDASEIS</sequence>
<dbReference type="GO" id="GO:0006508">
    <property type="term" value="P:proteolysis"/>
    <property type="evidence" value="ECO:0007669"/>
    <property type="project" value="InterPro"/>
</dbReference>
<accession>A0A542XYF6</accession>
<keyword evidence="1" id="KW-1133">Transmembrane helix</keyword>
<dbReference type="SUPFAM" id="SSF55166">
    <property type="entry name" value="Hedgehog/DD-peptidase"/>
    <property type="match status" value="1"/>
</dbReference>